<sequence length="156" mass="17676">MYDTVGLVEVQPDERPGQTAAGTKQAVSTLLRRSTVVYRRCRGCGAANPEPNHSCEPQCLLCKKAHLLGDNKFREIYRMPYIIKKSYGRRLNKRNSRRKPRLKARPRPPHRHLQSSTEAEQGMPPETSWGNSQERDLVRDPEGGLVRGPEGATCRL</sequence>
<dbReference type="EMBL" id="CM023478">
    <property type="protein sequence ID" value="KAH7933322.1"/>
    <property type="molecule type" value="Genomic_DNA"/>
</dbReference>
<comment type="caution">
    <text evidence="1">The sequence shown here is derived from an EMBL/GenBank/DDBJ whole genome shotgun (WGS) entry which is preliminary data.</text>
</comment>
<protein>
    <submittedName>
        <fullName evidence="1">Uncharacterized protein</fullName>
    </submittedName>
</protein>
<evidence type="ECO:0000313" key="1">
    <source>
        <dbReference type="EMBL" id="KAH7933322.1"/>
    </source>
</evidence>
<name>A0ACB8C384_DERSI</name>
<gene>
    <name evidence="1" type="ORF">HPB49_011549</name>
</gene>
<keyword evidence="2" id="KW-1185">Reference proteome</keyword>
<evidence type="ECO:0000313" key="2">
    <source>
        <dbReference type="Proteomes" id="UP000821865"/>
    </source>
</evidence>
<organism evidence="1 2">
    <name type="scientific">Dermacentor silvarum</name>
    <name type="common">Tick</name>
    <dbReference type="NCBI Taxonomy" id="543639"/>
    <lineage>
        <taxon>Eukaryota</taxon>
        <taxon>Metazoa</taxon>
        <taxon>Ecdysozoa</taxon>
        <taxon>Arthropoda</taxon>
        <taxon>Chelicerata</taxon>
        <taxon>Arachnida</taxon>
        <taxon>Acari</taxon>
        <taxon>Parasitiformes</taxon>
        <taxon>Ixodida</taxon>
        <taxon>Ixodoidea</taxon>
        <taxon>Ixodidae</taxon>
        <taxon>Rhipicephalinae</taxon>
        <taxon>Dermacentor</taxon>
    </lineage>
</organism>
<accession>A0ACB8C384</accession>
<reference evidence="1" key="1">
    <citation type="submission" date="2020-05" db="EMBL/GenBank/DDBJ databases">
        <title>Large-scale comparative analyses of tick genomes elucidate their genetic diversity and vector capacities.</title>
        <authorList>
            <person name="Jia N."/>
            <person name="Wang J."/>
            <person name="Shi W."/>
            <person name="Du L."/>
            <person name="Sun Y."/>
            <person name="Zhan W."/>
            <person name="Jiang J."/>
            <person name="Wang Q."/>
            <person name="Zhang B."/>
            <person name="Ji P."/>
            <person name="Sakyi L.B."/>
            <person name="Cui X."/>
            <person name="Yuan T."/>
            <person name="Jiang B."/>
            <person name="Yang W."/>
            <person name="Lam T.T.-Y."/>
            <person name="Chang Q."/>
            <person name="Ding S."/>
            <person name="Wang X."/>
            <person name="Zhu J."/>
            <person name="Ruan X."/>
            <person name="Zhao L."/>
            <person name="Wei J."/>
            <person name="Que T."/>
            <person name="Du C."/>
            <person name="Cheng J."/>
            <person name="Dai P."/>
            <person name="Han X."/>
            <person name="Huang E."/>
            <person name="Gao Y."/>
            <person name="Liu J."/>
            <person name="Shao H."/>
            <person name="Ye R."/>
            <person name="Li L."/>
            <person name="Wei W."/>
            <person name="Wang X."/>
            <person name="Wang C."/>
            <person name="Yang T."/>
            <person name="Huo Q."/>
            <person name="Li W."/>
            <person name="Guo W."/>
            <person name="Chen H."/>
            <person name="Zhou L."/>
            <person name="Ni X."/>
            <person name="Tian J."/>
            <person name="Zhou Y."/>
            <person name="Sheng Y."/>
            <person name="Liu T."/>
            <person name="Pan Y."/>
            <person name="Xia L."/>
            <person name="Li J."/>
            <person name="Zhao F."/>
            <person name="Cao W."/>
        </authorList>
    </citation>
    <scope>NUCLEOTIDE SEQUENCE</scope>
    <source>
        <strain evidence="1">Dsil-2018</strain>
    </source>
</reference>
<dbReference type="Proteomes" id="UP000821865">
    <property type="component" value="Chromosome 9"/>
</dbReference>
<proteinExistence type="predicted"/>